<name>A0A6M8HZJ2_9PROT</name>
<organism evidence="3 4">
    <name type="scientific">Lichenicola cladoniae</name>
    <dbReference type="NCBI Taxonomy" id="1484109"/>
    <lineage>
        <taxon>Bacteria</taxon>
        <taxon>Pseudomonadati</taxon>
        <taxon>Pseudomonadota</taxon>
        <taxon>Alphaproteobacteria</taxon>
        <taxon>Acetobacterales</taxon>
        <taxon>Acetobacteraceae</taxon>
        <taxon>Lichenicola</taxon>
    </lineage>
</organism>
<keyword evidence="4" id="KW-1185">Reference proteome</keyword>
<dbReference type="KEGG" id="lck:HN018_24220"/>
<keyword evidence="3" id="KW-0614">Plasmid</keyword>
<feature type="domain" description="N-terminal" evidence="1">
    <location>
        <begin position="16"/>
        <end position="139"/>
    </location>
</feature>
<dbReference type="InterPro" id="IPR017113">
    <property type="entry name" value="Antirestriction_ArdC"/>
</dbReference>
<sequence>MASTRRSRPDQTAPRDNYQEVTDRIIAALEAGVVPWRRPWDPALAGQNTMPSNATTGRFYRGINVLMLALSPFAWSTGDNRWCSYKQAAERGWQVRKGERGTTVFFFKKLERKDAEGAPELTGDGTQRFIPMLRASTVFHASQMDGISEVPASGPHEVSWRRPEAVDTILRNSGAVIRIGGSQAFYNPSSDHIQMPPHECFSSPELFGAVALHELAHWSGAESRLDRDLTRTFGIARYAEEELRAELASCFMGNTIGLPSDIPNHASYLHSWLKKLRDDKREIFRAAAAAQRIADFCLAFHPDYRAAAEETQEPVADERLAA</sequence>
<dbReference type="PIRSF" id="PIRSF037112">
    <property type="entry name" value="Antirestriction_ArdC"/>
    <property type="match status" value="1"/>
</dbReference>
<evidence type="ECO:0000259" key="1">
    <source>
        <dbReference type="Pfam" id="PF08401"/>
    </source>
</evidence>
<dbReference type="Pfam" id="PF08401">
    <property type="entry name" value="ArdcN"/>
    <property type="match status" value="1"/>
</dbReference>
<gene>
    <name evidence="3" type="ORF">HN018_24220</name>
</gene>
<protein>
    <submittedName>
        <fullName evidence="3">DUF1738 domain-containing protein</fullName>
    </submittedName>
</protein>
<dbReference type="InterPro" id="IPR041459">
    <property type="entry name" value="MPTase-PolyVal"/>
</dbReference>
<proteinExistence type="predicted"/>
<geneLocation type="plasmid" evidence="3 4">
    <name>unnamed2</name>
</geneLocation>
<reference evidence="3 4" key="1">
    <citation type="journal article" date="2014" name="World J. Microbiol. Biotechnol.">
        <title>Biodiversity and physiological characteristics of Antarctic and Arctic lichens-associated bacteria.</title>
        <authorList>
            <person name="Lee Y.M."/>
            <person name="Kim E.H."/>
            <person name="Lee H.K."/>
            <person name="Hong S.G."/>
        </authorList>
    </citation>
    <scope>NUCLEOTIDE SEQUENCE [LARGE SCALE GENOMIC DNA]</scope>
    <source>
        <strain evidence="3 4">PAMC 26569</strain>
        <plasmid evidence="3">unnamed2</plasmid>
    </source>
</reference>
<evidence type="ECO:0000313" key="3">
    <source>
        <dbReference type="EMBL" id="QKE93575.1"/>
    </source>
</evidence>
<dbReference type="Proteomes" id="UP000500767">
    <property type="component" value="Plasmid unnamed2"/>
</dbReference>
<dbReference type="EMBL" id="CP053710">
    <property type="protein sequence ID" value="QKE93575.1"/>
    <property type="molecule type" value="Genomic_DNA"/>
</dbReference>
<dbReference type="Pfam" id="PF18818">
    <property type="entry name" value="MPTase-PolyVal"/>
    <property type="match status" value="1"/>
</dbReference>
<accession>A0A6M8HZJ2</accession>
<dbReference type="GO" id="GO:0003697">
    <property type="term" value="F:single-stranded DNA binding"/>
    <property type="evidence" value="ECO:0007669"/>
    <property type="project" value="InterPro"/>
</dbReference>
<dbReference type="AlphaFoldDB" id="A0A6M8HZJ2"/>
<evidence type="ECO:0000259" key="2">
    <source>
        <dbReference type="Pfam" id="PF18818"/>
    </source>
</evidence>
<feature type="domain" description="Polyvalent protein metallopeptidase" evidence="2">
    <location>
        <begin position="164"/>
        <end position="288"/>
    </location>
</feature>
<dbReference type="InterPro" id="IPR013610">
    <property type="entry name" value="ArdC_N"/>
</dbReference>
<evidence type="ECO:0000313" key="4">
    <source>
        <dbReference type="Proteomes" id="UP000500767"/>
    </source>
</evidence>